<dbReference type="AlphaFoldDB" id="A0A1G2HRW1"/>
<organism evidence="2 3">
    <name type="scientific">Candidatus Staskawiczbacteria bacterium RIFCSPHIGHO2_01_FULL_36_16</name>
    <dbReference type="NCBI Taxonomy" id="1802200"/>
    <lineage>
        <taxon>Bacteria</taxon>
        <taxon>Candidatus Staskawicziibacteriota</taxon>
    </lineage>
</organism>
<dbReference type="STRING" id="1802200.A2812_02865"/>
<proteinExistence type="predicted"/>
<protein>
    <submittedName>
        <fullName evidence="2">Uncharacterized protein</fullName>
    </submittedName>
</protein>
<feature type="transmembrane region" description="Helical" evidence="1">
    <location>
        <begin position="6"/>
        <end position="27"/>
    </location>
</feature>
<reference evidence="2 3" key="1">
    <citation type="journal article" date="2016" name="Nat. Commun.">
        <title>Thousands of microbial genomes shed light on interconnected biogeochemical processes in an aquifer system.</title>
        <authorList>
            <person name="Anantharaman K."/>
            <person name="Brown C.T."/>
            <person name="Hug L.A."/>
            <person name="Sharon I."/>
            <person name="Castelle C.J."/>
            <person name="Probst A.J."/>
            <person name="Thomas B.C."/>
            <person name="Singh A."/>
            <person name="Wilkins M.J."/>
            <person name="Karaoz U."/>
            <person name="Brodie E.L."/>
            <person name="Williams K.H."/>
            <person name="Hubbard S.S."/>
            <person name="Banfield J.F."/>
        </authorList>
    </citation>
    <scope>NUCLEOTIDE SEQUENCE [LARGE SCALE GENOMIC DNA]</scope>
</reference>
<sequence>MYYVDILNQAANILIGVGTLVSILFGLKISPSSIETNFINGKPKNNALVEIRSSLLLKVGLVLLFLGSVVQIILNIYQLLCQK</sequence>
<dbReference type="Proteomes" id="UP000177190">
    <property type="component" value="Unassembled WGS sequence"/>
</dbReference>
<feature type="transmembrane region" description="Helical" evidence="1">
    <location>
        <begin position="55"/>
        <end position="77"/>
    </location>
</feature>
<keyword evidence="1" id="KW-0472">Membrane</keyword>
<evidence type="ECO:0000313" key="2">
    <source>
        <dbReference type="EMBL" id="OGZ65217.1"/>
    </source>
</evidence>
<gene>
    <name evidence="2" type="ORF">A2812_02865</name>
</gene>
<evidence type="ECO:0000313" key="3">
    <source>
        <dbReference type="Proteomes" id="UP000177190"/>
    </source>
</evidence>
<keyword evidence="1" id="KW-0812">Transmembrane</keyword>
<evidence type="ECO:0000256" key="1">
    <source>
        <dbReference type="SAM" id="Phobius"/>
    </source>
</evidence>
<accession>A0A1G2HRW1</accession>
<keyword evidence="1" id="KW-1133">Transmembrane helix</keyword>
<comment type="caution">
    <text evidence="2">The sequence shown here is derived from an EMBL/GenBank/DDBJ whole genome shotgun (WGS) entry which is preliminary data.</text>
</comment>
<dbReference type="EMBL" id="MHOM01000010">
    <property type="protein sequence ID" value="OGZ65217.1"/>
    <property type="molecule type" value="Genomic_DNA"/>
</dbReference>
<name>A0A1G2HRW1_9BACT</name>